<sequence length="101" mass="11104">MAFVVRSNVCIYGEVRAQLILRPLLSLREGKRGRGSPVAKMLLAPRLVTRSEPSHQRVGCWLLAAGNEPAKKRIRKAVLPGLLPHAFAISYESSTQLSSLL</sequence>
<evidence type="ECO:0000313" key="2">
    <source>
        <dbReference type="Proteomes" id="UP000009169"/>
    </source>
</evidence>
<reference evidence="2" key="1">
    <citation type="journal article" date="2012" name="MBio">
        <title>Comparative genome analysis of Trichophyton rubrum and related dermatophytes reveals candidate genes involved in infection.</title>
        <authorList>
            <person name="Martinez D.A."/>
            <person name="Oliver B.G."/>
            <person name="Graeser Y."/>
            <person name="Goldberg J.M."/>
            <person name="Li W."/>
            <person name="Martinez-Rossi N.M."/>
            <person name="Monod M."/>
            <person name="Shelest E."/>
            <person name="Barton R.C."/>
            <person name="Birch E."/>
            <person name="Brakhage A.A."/>
            <person name="Chen Z."/>
            <person name="Gurr S.J."/>
            <person name="Heiman D."/>
            <person name="Heitman J."/>
            <person name="Kosti I."/>
            <person name="Rossi A."/>
            <person name="Saif S."/>
            <person name="Samalova M."/>
            <person name="Saunders C.W."/>
            <person name="Shea T."/>
            <person name="Summerbell R.C."/>
            <person name="Xu J."/>
            <person name="Young S."/>
            <person name="Zeng Q."/>
            <person name="Birren B.W."/>
            <person name="Cuomo C.A."/>
            <person name="White T.C."/>
        </authorList>
    </citation>
    <scope>NUCLEOTIDE SEQUENCE [LARGE SCALE GENOMIC DNA]</scope>
    <source>
        <strain evidence="2">ATCC MYA-4606 / CBS 127.97</strain>
    </source>
</reference>
<dbReference type="EMBL" id="DS995813">
    <property type="protein sequence ID" value="EGE09519.1"/>
    <property type="molecule type" value="Genomic_DNA"/>
</dbReference>
<dbReference type="AlphaFoldDB" id="F2Q5V1"/>
<name>F2Q5V1_TRIEC</name>
<proteinExistence type="predicted"/>
<accession>F2Q5V1</accession>
<dbReference type="Proteomes" id="UP000009169">
    <property type="component" value="Unassembled WGS sequence"/>
</dbReference>
<evidence type="ECO:0000313" key="1">
    <source>
        <dbReference type="EMBL" id="EGE09519.1"/>
    </source>
</evidence>
<gene>
    <name evidence="1" type="ORF">TEQG_08473</name>
</gene>
<keyword evidence="2" id="KW-1185">Reference proteome</keyword>
<organism evidence="1 2">
    <name type="scientific">Trichophyton equinum (strain ATCC MYA-4606 / CBS 127.97)</name>
    <name type="common">Horse ringworm fungus</name>
    <dbReference type="NCBI Taxonomy" id="559882"/>
    <lineage>
        <taxon>Eukaryota</taxon>
        <taxon>Fungi</taxon>
        <taxon>Dikarya</taxon>
        <taxon>Ascomycota</taxon>
        <taxon>Pezizomycotina</taxon>
        <taxon>Eurotiomycetes</taxon>
        <taxon>Eurotiomycetidae</taxon>
        <taxon>Onygenales</taxon>
        <taxon>Arthrodermataceae</taxon>
        <taxon>Trichophyton</taxon>
    </lineage>
</organism>
<dbReference type="HOGENOM" id="CLU_2293684_0_0_1"/>
<protein>
    <submittedName>
        <fullName evidence="1">Uncharacterized protein</fullName>
    </submittedName>
</protein>
<dbReference type="VEuPathDB" id="FungiDB:TEQG_08473"/>